<keyword evidence="2" id="KW-0732">Signal</keyword>
<proteinExistence type="predicted"/>
<reference evidence="4 5" key="1">
    <citation type="submission" date="2017-08" db="EMBL/GenBank/DDBJ databases">
        <title>Infants hospitalized years apart are colonized by the same room-sourced microbial strains.</title>
        <authorList>
            <person name="Brooks B."/>
            <person name="Olm M.R."/>
            <person name="Firek B.A."/>
            <person name="Baker R."/>
            <person name="Thomas B.C."/>
            <person name="Morowitz M.J."/>
            <person name="Banfield J.F."/>
        </authorList>
    </citation>
    <scope>NUCLEOTIDE SEQUENCE [LARGE SCALE GENOMIC DNA]</scope>
    <source>
        <strain evidence="4">S2_003_000_R2_14</strain>
    </source>
</reference>
<dbReference type="AlphaFoldDB" id="A0A2W5TKX1"/>
<feature type="domain" description="Imelysin-like" evidence="3">
    <location>
        <begin position="61"/>
        <end position="373"/>
    </location>
</feature>
<evidence type="ECO:0000259" key="3">
    <source>
        <dbReference type="Pfam" id="PF09375"/>
    </source>
</evidence>
<dbReference type="Pfam" id="PF09375">
    <property type="entry name" value="Peptidase_M75"/>
    <property type="match status" value="1"/>
</dbReference>
<comment type="caution">
    <text evidence="4">The sequence shown here is derived from an EMBL/GenBank/DDBJ whole genome shotgun (WGS) entry which is preliminary data.</text>
</comment>
<dbReference type="EMBL" id="QFQP01000013">
    <property type="protein sequence ID" value="PZR11925.1"/>
    <property type="molecule type" value="Genomic_DNA"/>
</dbReference>
<dbReference type="Gene3D" id="1.20.1420.20">
    <property type="entry name" value="M75 peptidase, HXXE motif"/>
    <property type="match status" value="1"/>
</dbReference>
<dbReference type="InterPro" id="IPR038352">
    <property type="entry name" value="Imelysin_sf"/>
</dbReference>
<evidence type="ECO:0000256" key="1">
    <source>
        <dbReference type="ARBA" id="ARBA00004196"/>
    </source>
</evidence>
<dbReference type="CDD" id="cd14659">
    <property type="entry name" value="Imelysin-like_IPPA"/>
    <property type="match status" value="1"/>
</dbReference>
<evidence type="ECO:0000313" key="5">
    <source>
        <dbReference type="Proteomes" id="UP000249061"/>
    </source>
</evidence>
<dbReference type="GO" id="GO:0030313">
    <property type="term" value="C:cell envelope"/>
    <property type="evidence" value="ECO:0007669"/>
    <property type="project" value="UniProtKB-SubCell"/>
</dbReference>
<gene>
    <name evidence="4" type="ORF">DI536_16480</name>
</gene>
<dbReference type="InterPro" id="IPR018976">
    <property type="entry name" value="Imelysin-like"/>
</dbReference>
<evidence type="ECO:0000256" key="2">
    <source>
        <dbReference type="ARBA" id="ARBA00022729"/>
    </source>
</evidence>
<protein>
    <recommendedName>
        <fullName evidence="3">Imelysin-like domain-containing protein</fullName>
    </recommendedName>
</protein>
<accession>A0A2W5TKX1</accession>
<evidence type="ECO:0000313" key="4">
    <source>
        <dbReference type="EMBL" id="PZR11925.1"/>
    </source>
</evidence>
<organism evidence="4 5">
    <name type="scientific">Archangium gephyra</name>
    <dbReference type="NCBI Taxonomy" id="48"/>
    <lineage>
        <taxon>Bacteria</taxon>
        <taxon>Pseudomonadati</taxon>
        <taxon>Myxococcota</taxon>
        <taxon>Myxococcia</taxon>
        <taxon>Myxococcales</taxon>
        <taxon>Cystobacterineae</taxon>
        <taxon>Archangiaceae</taxon>
        <taxon>Archangium</taxon>
    </lineage>
</organism>
<comment type="subcellular location">
    <subcellularLocation>
        <location evidence="1">Cell envelope</location>
    </subcellularLocation>
</comment>
<name>A0A2W5TKX1_9BACT</name>
<sequence>MVAANIDFDSHRQYCVFMHRLFASLLLLSACSSSTPTPPEESTQRATVLQNVAHCIEAELAAFTIKTEALVVALEQADPSAAQAAFRAAMEAWEVLEALQVGPAAPTLAPGGDGLRDGIYAWPLVTRCALEETLVAKSWESGTQRLLVNRKTLAALDYLLFSTATDTACPASSTIVSSGSWAALSAQDLATRRRDYARAIATEVHSSAVTLAGKWTGGFTSTLSTPGSQNRTFMSQRAALNAVSDALFFLDGPVKDAKLAAPLGLTMASCAMPPCLESLEFQHTDLNTVALRSNIRGFSKLMHGCDEGVTGKGFDSLLIAADATALEEQMRTELAALRTHADEAAELRVMLNDDPAAARRLYDEVKDVTDLLKTQFIGVLDLEIPTSLEGDND</sequence>
<dbReference type="InterPro" id="IPR034984">
    <property type="entry name" value="Imelysin-like_IPPA"/>
</dbReference>
<dbReference type="Proteomes" id="UP000249061">
    <property type="component" value="Unassembled WGS sequence"/>
</dbReference>